<accession>A0ABM6IB90</accession>
<dbReference type="PANTHER" id="PTHR43649:SF12">
    <property type="entry name" value="DIACETYLCHITOBIOSE BINDING PROTEIN DASA"/>
    <property type="match status" value="1"/>
</dbReference>
<dbReference type="InterPro" id="IPR006311">
    <property type="entry name" value="TAT_signal"/>
</dbReference>
<protein>
    <submittedName>
        <fullName evidence="4">ABC transporter substrate-binding protein</fullName>
    </submittedName>
</protein>
<comment type="similarity">
    <text evidence="2">Belongs to the bacterial solute-binding protein 1 family.</text>
</comment>
<reference evidence="4 5" key="1">
    <citation type="submission" date="2017-02" db="EMBL/GenBank/DDBJ databases">
        <authorList>
            <person name="Jeong S."/>
        </authorList>
    </citation>
    <scope>NUCLEOTIDE SEQUENCE [LARGE SCALE GENOMIC DNA]</scope>
    <source>
        <strain evidence="4 5">RMAR6-6</strain>
        <plasmid evidence="4 5">unnamed1</plasmid>
    </source>
</reference>
<dbReference type="EMBL" id="CP019631">
    <property type="protein sequence ID" value="AQQ07783.1"/>
    <property type="molecule type" value="Genomic_DNA"/>
</dbReference>
<dbReference type="PROSITE" id="PS51318">
    <property type="entry name" value="TAT"/>
    <property type="match status" value="1"/>
</dbReference>
<keyword evidence="5" id="KW-1185">Reference proteome</keyword>
<sequence>MKAVNWRRNMTKSKFETGLWTRRQALKTMGIAGAGLAASSLAAPALRAQGNKPIRFLNCETGKDTLAFFSKVAKEYQEKTGVEVVIDSVPLGESFTKITNGIRSGTPYDVANVGFIGHVLLLAEQEQIVPLNELTDEYQWGNNILFPIDNKVYWYPFDYNLALIYYRKDLYETNGLSLPNTWDAFVQNSEALVQGRQKGALFPIGSNGATNWMSFAFLWAEGVKLFDDQWNVILDNDEMKPRVAAYLDFMTKLYGTMPPGALQASYSDVLSNLVGGAVAHGAYAGRVLEAAERDNPTLAENLGVMPYMDMSGKQKAVSHGYDGWVVLKTDNTGPAMDFMRWLTTDRMVDFLHTAPVHFQPTRLDIYEDQRWRDNAMIQKYSGVVEQMRELVTDESVVLTSIDTQGPAPDVRPGKVFESFVMPEMLQNKILREMDSAEAVDQAAAKMREVIK</sequence>
<dbReference type="SUPFAM" id="SSF53850">
    <property type="entry name" value="Periplasmic binding protein-like II"/>
    <property type="match status" value="1"/>
</dbReference>
<dbReference type="Pfam" id="PF01547">
    <property type="entry name" value="SBP_bac_1"/>
    <property type="match status" value="1"/>
</dbReference>
<proteinExistence type="inferred from homology"/>
<dbReference type="PANTHER" id="PTHR43649">
    <property type="entry name" value="ARABINOSE-BINDING PROTEIN-RELATED"/>
    <property type="match status" value="1"/>
</dbReference>
<name>A0ABM6IB90_9HYPH</name>
<evidence type="ECO:0000256" key="1">
    <source>
        <dbReference type="ARBA" id="ARBA00004418"/>
    </source>
</evidence>
<evidence type="ECO:0000256" key="3">
    <source>
        <dbReference type="ARBA" id="ARBA00022764"/>
    </source>
</evidence>
<dbReference type="Gene3D" id="3.40.190.10">
    <property type="entry name" value="Periplasmic binding protein-like II"/>
    <property type="match status" value="1"/>
</dbReference>
<gene>
    <name evidence="4" type="ORF">B0E33_28605</name>
</gene>
<comment type="subcellular location">
    <subcellularLocation>
        <location evidence="1">Periplasm</location>
    </subcellularLocation>
</comment>
<evidence type="ECO:0000256" key="2">
    <source>
        <dbReference type="ARBA" id="ARBA00008520"/>
    </source>
</evidence>
<evidence type="ECO:0000313" key="5">
    <source>
        <dbReference type="Proteomes" id="UP000188174"/>
    </source>
</evidence>
<keyword evidence="3" id="KW-0574">Periplasm</keyword>
<keyword evidence="4" id="KW-0614">Plasmid</keyword>
<geneLocation type="plasmid" evidence="4 5">
    <name>unnamed1</name>
</geneLocation>
<dbReference type="Proteomes" id="UP000188174">
    <property type="component" value="Plasmid unnamed1"/>
</dbReference>
<evidence type="ECO:0000313" key="4">
    <source>
        <dbReference type="EMBL" id="AQQ07783.1"/>
    </source>
</evidence>
<organism evidence="4 5">
    <name type="scientific">Roseibium algicola</name>
    <dbReference type="NCBI Taxonomy" id="2857014"/>
    <lineage>
        <taxon>Bacteria</taxon>
        <taxon>Pseudomonadati</taxon>
        <taxon>Pseudomonadota</taxon>
        <taxon>Alphaproteobacteria</taxon>
        <taxon>Hyphomicrobiales</taxon>
        <taxon>Stappiaceae</taxon>
        <taxon>Roseibium</taxon>
    </lineage>
</organism>
<dbReference type="InterPro" id="IPR006059">
    <property type="entry name" value="SBP"/>
</dbReference>
<dbReference type="InterPro" id="IPR050490">
    <property type="entry name" value="Bact_solute-bd_prot1"/>
</dbReference>